<evidence type="ECO:0000256" key="11">
    <source>
        <dbReference type="ARBA" id="ARBA00023033"/>
    </source>
</evidence>
<dbReference type="Pfam" id="PF00067">
    <property type="entry name" value="p450"/>
    <property type="match status" value="1"/>
</dbReference>
<dbReference type="InterPro" id="IPR002401">
    <property type="entry name" value="Cyt_P450_E_grp-I"/>
</dbReference>
<gene>
    <name evidence="16" type="ORF">EW026_g1766</name>
</gene>
<dbReference type="SUPFAM" id="SSF48264">
    <property type="entry name" value="Cytochrome P450"/>
    <property type="match status" value="1"/>
</dbReference>
<dbReference type="InterPro" id="IPR001128">
    <property type="entry name" value="Cyt_P450"/>
</dbReference>
<evidence type="ECO:0000256" key="10">
    <source>
        <dbReference type="ARBA" id="ARBA00023004"/>
    </source>
</evidence>
<keyword evidence="17" id="KW-1185">Reference proteome</keyword>
<dbReference type="InterPro" id="IPR036396">
    <property type="entry name" value="Cyt_P450_sf"/>
</dbReference>
<dbReference type="GO" id="GO:0005506">
    <property type="term" value="F:iron ion binding"/>
    <property type="evidence" value="ECO:0007669"/>
    <property type="project" value="InterPro"/>
</dbReference>
<dbReference type="AlphaFoldDB" id="A0A4S4KQE6"/>
<dbReference type="CDD" id="cd11065">
    <property type="entry name" value="CYP64-like"/>
    <property type="match status" value="1"/>
</dbReference>
<evidence type="ECO:0000256" key="7">
    <source>
        <dbReference type="ARBA" id="ARBA00022723"/>
    </source>
</evidence>
<evidence type="ECO:0000256" key="6">
    <source>
        <dbReference type="ARBA" id="ARBA00022692"/>
    </source>
</evidence>
<evidence type="ECO:0008006" key="18">
    <source>
        <dbReference type="Google" id="ProtNLM"/>
    </source>
</evidence>
<name>A0A4S4KQE6_9APHY</name>
<evidence type="ECO:0000256" key="15">
    <source>
        <dbReference type="SAM" id="Phobius"/>
    </source>
</evidence>
<dbReference type="InterPro" id="IPR050364">
    <property type="entry name" value="Cytochrome_P450_fung"/>
</dbReference>
<evidence type="ECO:0000256" key="13">
    <source>
        <dbReference type="PIRSR" id="PIRSR602401-1"/>
    </source>
</evidence>
<evidence type="ECO:0000256" key="5">
    <source>
        <dbReference type="ARBA" id="ARBA00022617"/>
    </source>
</evidence>
<dbReference type="PRINTS" id="PR00463">
    <property type="entry name" value="EP450I"/>
</dbReference>
<comment type="cofactor">
    <cofactor evidence="1 13">
        <name>heme</name>
        <dbReference type="ChEBI" id="CHEBI:30413"/>
    </cofactor>
</comment>
<comment type="pathway">
    <text evidence="3">Secondary metabolite biosynthesis.</text>
</comment>
<evidence type="ECO:0000313" key="17">
    <source>
        <dbReference type="Proteomes" id="UP000309038"/>
    </source>
</evidence>
<keyword evidence="10 13" id="KW-0408">Iron</keyword>
<evidence type="ECO:0000256" key="9">
    <source>
        <dbReference type="ARBA" id="ARBA00023002"/>
    </source>
</evidence>
<accession>A0A4S4KQE6</accession>
<evidence type="ECO:0000256" key="3">
    <source>
        <dbReference type="ARBA" id="ARBA00005179"/>
    </source>
</evidence>
<dbReference type="PANTHER" id="PTHR46300">
    <property type="entry name" value="P450, PUTATIVE (EUROFUNG)-RELATED-RELATED"/>
    <property type="match status" value="1"/>
</dbReference>
<dbReference type="Proteomes" id="UP000309038">
    <property type="component" value="Unassembled WGS sequence"/>
</dbReference>
<sequence>MDIPTIFYTYPSWMVIGFAVIVSGLLFAKQDKSKQAPLPPGPKAWPVVGNAFQLPKEYEWLTYQEWSRKYGACSDILYFTSWGQPHIVINSAQVASELLEKKSSLYSDRVGFDWDFSFMPYGNEWKESRKIFTQYFRPTAAVNYRPMETQKTRDLLLELLETPDDFMKLFRTLSGKIIMALVYGIEVQKINDPYVGIAERGLQGANMAGNVGTYLVDFIPALKYVPDWFPGARFKRQAREWRVDVDGMITVPYNAVKSAMENGKAVPSMLHSILEESGENADALRSKLTASVPAVAYNAGSETILSSKLTLVLAMLLNPEIQRKAQQQLDKVVGPHRLPDFSDQSSLPYISAICKEVLRWRPVAPLAIMHKVTEDDVYRGHHIPGGSTVIANSWAILHDPATYPDPDKFSPERFLTDTGELDLDAPEPTAAFGFGRRICPGMYMASDSLWIAAASLLWAFRVEKPKGGKQDSSTGEYTSGLVR</sequence>
<comment type="subcellular location">
    <subcellularLocation>
        <location evidence="2">Membrane</location>
        <topology evidence="2">Single-pass membrane protein</topology>
    </subcellularLocation>
</comment>
<evidence type="ECO:0000313" key="16">
    <source>
        <dbReference type="EMBL" id="THH00835.1"/>
    </source>
</evidence>
<comment type="similarity">
    <text evidence="4 14">Belongs to the cytochrome P450 family.</text>
</comment>
<evidence type="ECO:0000256" key="12">
    <source>
        <dbReference type="ARBA" id="ARBA00023136"/>
    </source>
</evidence>
<feature type="transmembrane region" description="Helical" evidence="15">
    <location>
        <begin position="6"/>
        <end position="28"/>
    </location>
</feature>
<dbReference type="GO" id="GO:0016705">
    <property type="term" value="F:oxidoreductase activity, acting on paired donors, with incorporation or reduction of molecular oxygen"/>
    <property type="evidence" value="ECO:0007669"/>
    <property type="project" value="InterPro"/>
</dbReference>
<evidence type="ECO:0000256" key="1">
    <source>
        <dbReference type="ARBA" id="ARBA00001971"/>
    </source>
</evidence>
<keyword evidence="12 15" id="KW-0472">Membrane</keyword>
<dbReference type="GO" id="GO:0016020">
    <property type="term" value="C:membrane"/>
    <property type="evidence" value="ECO:0007669"/>
    <property type="project" value="UniProtKB-SubCell"/>
</dbReference>
<dbReference type="GO" id="GO:0020037">
    <property type="term" value="F:heme binding"/>
    <property type="evidence" value="ECO:0007669"/>
    <property type="project" value="InterPro"/>
</dbReference>
<evidence type="ECO:0000256" key="14">
    <source>
        <dbReference type="RuleBase" id="RU000461"/>
    </source>
</evidence>
<evidence type="ECO:0000256" key="2">
    <source>
        <dbReference type="ARBA" id="ARBA00004167"/>
    </source>
</evidence>
<dbReference type="GO" id="GO:0004497">
    <property type="term" value="F:monooxygenase activity"/>
    <property type="evidence" value="ECO:0007669"/>
    <property type="project" value="UniProtKB-KW"/>
</dbReference>
<organism evidence="16 17">
    <name type="scientific">Hermanssonia centrifuga</name>
    <dbReference type="NCBI Taxonomy" id="98765"/>
    <lineage>
        <taxon>Eukaryota</taxon>
        <taxon>Fungi</taxon>
        <taxon>Dikarya</taxon>
        <taxon>Basidiomycota</taxon>
        <taxon>Agaricomycotina</taxon>
        <taxon>Agaricomycetes</taxon>
        <taxon>Polyporales</taxon>
        <taxon>Meruliaceae</taxon>
        <taxon>Hermanssonia</taxon>
    </lineage>
</organism>
<dbReference type="InterPro" id="IPR017972">
    <property type="entry name" value="Cyt_P450_CS"/>
</dbReference>
<feature type="binding site" description="axial binding residue" evidence="13">
    <location>
        <position position="439"/>
    </location>
    <ligand>
        <name>heme</name>
        <dbReference type="ChEBI" id="CHEBI:30413"/>
    </ligand>
    <ligandPart>
        <name>Fe</name>
        <dbReference type="ChEBI" id="CHEBI:18248"/>
    </ligandPart>
</feature>
<keyword evidence="9 14" id="KW-0560">Oxidoreductase</keyword>
<evidence type="ECO:0000256" key="4">
    <source>
        <dbReference type="ARBA" id="ARBA00010617"/>
    </source>
</evidence>
<dbReference type="Gene3D" id="1.10.630.10">
    <property type="entry name" value="Cytochrome P450"/>
    <property type="match status" value="1"/>
</dbReference>
<keyword evidence="11 14" id="KW-0503">Monooxygenase</keyword>
<keyword evidence="5 13" id="KW-0349">Heme</keyword>
<keyword evidence="8 15" id="KW-1133">Transmembrane helix</keyword>
<comment type="caution">
    <text evidence="16">The sequence shown here is derived from an EMBL/GenBank/DDBJ whole genome shotgun (WGS) entry which is preliminary data.</text>
</comment>
<keyword evidence="6 15" id="KW-0812">Transmembrane</keyword>
<evidence type="ECO:0000256" key="8">
    <source>
        <dbReference type="ARBA" id="ARBA00022989"/>
    </source>
</evidence>
<proteinExistence type="inferred from homology"/>
<protein>
    <recommendedName>
        <fullName evidence="18">Cytochrome P450</fullName>
    </recommendedName>
</protein>
<reference evidence="16 17" key="1">
    <citation type="submission" date="2019-02" db="EMBL/GenBank/DDBJ databases">
        <title>Genome sequencing of the rare red list fungi Phlebia centrifuga.</title>
        <authorList>
            <person name="Buettner E."/>
            <person name="Kellner H."/>
        </authorList>
    </citation>
    <scope>NUCLEOTIDE SEQUENCE [LARGE SCALE GENOMIC DNA]</scope>
    <source>
        <strain evidence="16 17">DSM 108282</strain>
    </source>
</reference>
<dbReference type="EMBL" id="SGPJ01000039">
    <property type="protein sequence ID" value="THH00835.1"/>
    <property type="molecule type" value="Genomic_DNA"/>
</dbReference>
<keyword evidence="7 13" id="KW-0479">Metal-binding</keyword>
<dbReference type="PANTHER" id="PTHR46300:SF7">
    <property type="entry name" value="P450, PUTATIVE (EUROFUNG)-RELATED"/>
    <property type="match status" value="1"/>
</dbReference>
<dbReference type="PROSITE" id="PS00086">
    <property type="entry name" value="CYTOCHROME_P450"/>
    <property type="match status" value="1"/>
</dbReference>